<dbReference type="PATRIC" id="fig|408015.6.peg.3625"/>
<dbReference type="InterPro" id="IPR005212">
    <property type="entry name" value="EvaA-like"/>
</dbReference>
<dbReference type="EMBL" id="CP009922">
    <property type="protein sequence ID" value="AKG44960.1"/>
    <property type="molecule type" value="Genomic_DNA"/>
</dbReference>
<dbReference type="STRING" id="408015.SXIM_35760"/>
<dbReference type="RefSeq" id="WP_046724662.1">
    <property type="nucleotide sequence ID" value="NZ_CP009922.3"/>
</dbReference>
<reference evidence="2" key="1">
    <citation type="submission" date="2019-08" db="EMBL/GenBank/DDBJ databases">
        <title>Complete genome sequence of a mangrove-derived Streptomyces xiamenensis.</title>
        <authorList>
            <person name="Xu J."/>
        </authorList>
    </citation>
    <scope>NUCLEOTIDE SEQUENCE</scope>
    <source>
        <strain evidence="2">318</strain>
    </source>
</reference>
<evidence type="ECO:0000313" key="3">
    <source>
        <dbReference type="Proteomes" id="UP000034034"/>
    </source>
</evidence>
<evidence type="ECO:0000313" key="2">
    <source>
        <dbReference type="EMBL" id="AKG44960.1"/>
    </source>
</evidence>
<organism evidence="2 3">
    <name type="scientific">Streptomyces xiamenensis</name>
    <dbReference type="NCBI Taxonomy" id="408015"/>
    <lineage>
        <taxon>Bacteria</taxon>
        <taxon>Bacillati</taxon>
        <taxon>Actinomycetota</taxon>
        <taxon>Actinomycetes</taxon>
        <taxon>Kitasatosporales</taxon>
        <taxon>Streptomycetaceae</taxon>
        <taxon>Streptomyces</taxon>
    </lineage>
</organism>
<accession>A0A0F7FWZ7</accession>
<dbReference type="Pfam" id="PF03559">
    <property type="entry name" value="Hexose_dehydrat"/>
    <property type="match status" value="2"/>
</dbReference>
<gene>
    <name evidence="2" type="ORF">SXIM_35760</name>
</gene>
<dbReference type="KEGG" id="sxi:SXIM_35760"/>
<keyword evidence="3" id="KW-1185">Reference proteome</keyword>
<dbReference type="Proteomes" id="UP000034034">
    <property type="component" value="Chromosome"/>
</dbReference>
<feature type="domain" description="dTDP-4-dehydro-6-deoxy-alpha-D-glucopyranose 2,3-dehydratase" evidence="1">
    <location>
        <begin position="28"/>
        <end position="229"/>
    </location>
</feature>
<dbReference type="Gene3D" id="3.90.79.40">
    <property type="entry name" value="EvaA sugar 2,3-dehydratase subunit"/>
    <property type="match status" value="2"/>
</dbReference>
<dbReference type="HOGENOM" id="CLU_045374_0_0_11"/>
<dbReference type="AlphaFoldDB" id="A0A0F7FWZ7"/>
<feature type="domain" description="dTDP-4-dehydro-6-deoxy-alpha-D-glucopyranose 2,3-dehydratase" evidence="1">
    <location>
        <begin position="266"/>
        <end position="465"/>
    </location>
</feature>
<protein>
    <submittedName>
        <fullName evidence="2">D-olivose, D-oliose and D-mycarose 2,3-dehydratase</fullName>
    </submittedName>
</protein>
<proteinExistence type="predicted"/>
<dbReference type="InterPro" id="IPR038153">
    <property type="entry name" value="EvaA-like_sf"/>
</dbReference>
<evidence type="ECO:0000259" key="1">
    <source>
        <dbReference type="Pfam" id="PF03559"/>
    </source>
</evidence>
<name>A0A0F7FWZ7_9ACTN</name>
<sequence>MTSVTAVYERAGRSFTASALAPAAADRRFWPWWRQRSRSHRFDVTPIPFGELVDWRFDPATGNLGHTSGKFFTIEGLRVRSDHGPVREWDQPIIHQPEIGILGILVKEFDGVPHCLMQAKMEPGNINTLQLSPTVQATRSNYTRVHRGGRTRYLEHFVGEERGRVLVDVLQSEQGSWFYRKRNRNMVVEVTGDIPVHDDFRWLALRDVLDLLHTDNIVNMDARTVLSCMPFAAPGGDSGSRHAPPEFRAALARSLDPAAGSAHDLTELLSWFTGERTRHEMTARLIPAAGISGWRRTPHEIAHEEGKHFRVIGVRVEASSREVPSWRQPLLEPVGRGVIAFLAKRIDGVAHVLTHARVEPGFVDTVELGPTVQLLRENYTGLPQPRYLDDVLGADPSRIRFDALLSEEGGRFLDAQNRYLVVEVDEDFPAHCPQDYRWVTLGQLSGLLRHSHYLSVQARTLVACLHSLW</sequence>
<dbReference type="GO" id="GO:0016829">
    <property type="term" value="F:lyase activity"/>
    <property type="evidence" value="ECO:0007669"/>
    <property type="project" value="InterPro"/>
</dbReference>